<feature type="transmembrane region" description="Helical" evidence="1">
    <location>
        <begin position="177"/>
        <end position="199"/>
    </location>
</feature>
<gene>
    <name evidence="2" type="ORF">NUH88_02635</name>
</gene>
<keyword evidence="3" id="KW-1185">Reference proteome</keyword>
<protein>
    <recommendedName>
        <fullName evidence="4">PNPLA domain-containing protein</fullName>
    </recommendedName>
</protein>
<dbReference type="SUPFAM" id="SSF52151">
    <property type="entry name" value="FabD/lysophospholipase-like"/>
    <property type="match status" value="1"/>
</dbReference>
<dbReference type="Gene3D" id="3.40.1090.10">
    <property type="entry name" value="Cytosolic phospholipase A2 catalytic domain"/>
    <property type="match status" value="1"/>
</dbReference>
<reference evidence="2" key="1">
    <citation type="submission" date="2022-08" db="EMBL/GenBank/DDBJ databases">
        <title>Nisaea acidiphila sp. nov., isolated from a marine algal debris and emended description of the genus Nisaea Urios et al. 2008.</title>
        <authorList>
            <person name="Kwon K."/>
        </authorList>
    </citation>
    <scope>NUCLEOTIDE SEQUENCE</scope>
    <source>
        <strain evidence="2">MEBiC11861</strain>
    </source>
</reference>
<name>A0A9J7AYU1_9PROT</name>
<feature type="transmembrane region" description="Helical" evidence="1">
    <location>
        <begin position="358"/>
        <end position="382"/>
    </location>
</feature>
<dbReference type="PANTHER" id="PTHR10728">
    <property type="entry name" value="CYTOSOLIC PHOSPHOLIPASE A2"/>
    <property type="match status" value="1"/>
</dbReference>
<feature type="transmembrane region" description="Helical" evidence="1">
    <location>
        <begin position="324"/>
        <end position="346"/>
    </location>
</feature>
<evidence type="ECO:0000313" key="2">
    <source>
        <dbReference type="EMBL" id="UUX50597.1"/>
    </source>
</evidence>
<feature type="transmembrane region" description="Helical" evidence="1">
    <location>
        <begin position="408"/>
        <end position="430"/>
    </location>
</feature>
<keyword evidence="1" id="KW-0472">Membrane</keyword>
<dbReference type="RefSeq" id="WP_257769788.1">
    <property type="nucleotide sequence ID" value="NZ_CP102480.1"/>
</dbReference>
<dbReference type="Proteomes" id="UP001060336">
    <property type="component" value="Chromosome"/>
</dbReference>
<dbReference type="GO" id="GO:0005829">
    <property type="term" value="C:cytosol"/>
    <property type="evidence" value="ECO:0007669"/>
    <property type="project" value="TreeGrafter"/>
</dbReference>
<evidence type="ECO:0000313" key="3">
    <source>
        <dbReference type="Proteomes" id="UP001060336"/>
    </source>
</evidence>
<feature type="transmembrane region" description="Helical" evidence="1">
    <location>
        <begin position="243"/>
        <end position="269"/>
    </location>
</feature>
<keyword evidence="1" id="KW-1133">Transmembrane helix</keyword>
<dbReference type="PANTHER" id="PTHR10728:SF40">
    <property type="entry name" value="PATATIN FAMILY PROTEIN"/>
    <property type="match status" value="1"/>
</dbReference>
<dbReference type="GO" id="GO:0004623">
    <property type="term" value="F:phospholipase A2 activity"/>
    <property type="evidence" value="ECO:0007669"/>
    <property type="project" value="TreeGrafter"/>
</dbReference>
<keyword evidence="1" id="KW-0812">Transmembrane</keyword>
<evidence type="ECO:0000256" key="1">
    <source>
        <dbReference type="SAM" id="Phobius"/>
    </source>
</evidence>
<dbReference type="GO" id="GO:0046475">
    <property type="term" value="P:glycerophospholipid catabolic process"/>
    <property type="evidence" value="ECO:0007669"/>
    <property type="project" value="TreeGrafter"/>
</dbReference>
<dbReference type="AlphaFoldDB" id="A0A9J7AYU1"/>
<dbReference type="EMBL" id="CP102480">
    <property type="protein sequence ID" value="UUX50597.1"/>
    <property type="molecule type" value="Genomic_DNA"/>
</dbReference>
<organism evidence="2 3">
    <name type="scientific">Nisaea acidiphila</name>
    <dbReference type="NCBI Taxonomy" id="1862145"/>
    <lineage>
        <taxon>Bacteria</taxon>
        <taxon>Pseudomonadati</taxon>
        <taxon>Pseudomonadota</taxon>
        <taxon>Alphaproteobacteria</taxon>
        <taxon>Rhodospirillales</taxon>
        <taxon>Thalassobaculaceae</taxon>
        <taxon>Nisaea</taxon>
    </lineage>
</organism>
<evidence type="ECO:0008006" key="4">
    <source>
        <dbReference type="Google" id="ProtNLM"/>
    </source>
</evidence>
<proteinExistence type="predicted"/>
<dbReference type="KEGG" id="naci:NUH88_02635"/>
<feature type="transmembrane region" description="Helical" evidence="1">
    <location>
        <begin position="300"/>
        <end position="318"/>
    </location>
</feature>
<accession>A0A9J7AYU1</accession>
<dbReference type="InterPro" id="IPR016035">
    <property type="entry name" value="Acyl_Trfase/lysoPLipase"/>
</dbReference>
<sequence>MAGSEPFCSLGSRSKDEIRDENFCDSEIYARERAELSARRREFGGGEADRFAGLAISGGGVRSATFALGLLQALARRDLLKGFDYLSTVSGGGYIGASLSWLTGKNYEAARKAIPGAFGPYGLGSGDFPYGTAPPKDRSQSAHWTGMLRFLRDHAEYLAPGPDIDLLSGIAVVLRGIILNLLVWIPIFTFLFLVLMTGFKWDTWIDLPTLLFGGQTATEASALENSPEIMDLLRPGFINLHELILILGLFFLIWFCAISLVFSAATFFIKRRTGGSGAADNWGARFSYAMRRRFDRWTKNLVPAGLLLVGVGILPYVAARSFEFIDSVGQAGAGALVSGLLSGLYAAKKSQNSMVQTLVLPAIAIVVLVGGLISTCCLAIIVREGGFFVTVSDLDEIELLKAGVGDKVFLGFLVLAIVSGYFVNANYISLHRFYRDRLMEAFMPMPEAVRENRIHKASGANEERLLDISAPETGAPYHLVNTNLILVESEDALYRRRGGDNFVFSRIYCGGDAGGYHPTALFSGGDMTLATAMTISGAAANPNSGWAGTGPTRLRSVSWLMSLLNIRLGYWVRNRHARKFLWYSDKPSHFDIMLSEIGLTPKREGGKWFQLSDGGHFENLAIYELIRRRCPLILVSDAGADPKFEFGDLQNSVRRVSQDFGVKIEFGRAFQDRDTYVKAHEKDGKPPELGERLTYDHYRNRVSSLVPQRKTGFPVDGKVADHGYIIGRITYPARGNAPQEEGVLIYVKAAMLDGLSLETRGYKTDHPDFPHQSTADQFFDPSQFEAYRELGNAIGEDMIEGAGLRQLLAQNWGTAADGG</sequence>